<dbReference type="EMBL" id="VULP01000044">
    <property type="protein sequence ID" value="MSU83402.1"/>
    <property type="molecule type" value="Genomic_DNA"/>
</dbReference>
<evidence type="ECO:0000313" key="2">
    <source>
        <dbReference type="EMBL" id="MSU83402.1"/>
    </source>
</evidence>
<sequence>MYAVHDNTGHPHSHIVFNSVSFRDGKKYHYKKGDWERYIQPITNRLCEEYGLSTIELEEEPGKRERTDREWNRYRDGKFIWSDMVKRDVDACILQAASFDSFLSQMENKGYEIKNAHGEGKYLAVKLPGMKRMIRLKTLGEEYGEECIRQRIQKESL</sequence>
<accession>A0A6N7Y646</accession>
<proteinExistence type="predicted"/>
<dbReference type="AlphaFoldDB" id="A0A6N7Y646"/>
<feature type="domain" description="MobA/VirD2-like nuclease" evidence="1">
    <location>
        <begin position="2"/>
        <end position="52"/>
    </location>
</feature>
<evidence type="ECO:0000313" key="3">
    <source>
        <dbReference type="Proteomes" id="UP000433359"/>
    </source>
</evidence>
<gene>
    <name evidence="2" type="ORF">FYJ25_13960</name>
</gene>
<protein>
    <submittedName>
        <fullName evidence="2">Relaxase/mobilization nuclease domain-containing protein</fullName>
    </submittedName>
</protein>
<reference evidence="2 3" key="1">
    <citation type="submission" date="2019-08" db="EMBL/GenBank/DDBJ databases">
        <title>In-depth cultivation of the pig gut microbiome towards novel bacterial diversity and tailored functional studies.</title>
        <authorList>
            <person name="Wylensek D."/>
            <person name="Hitch T.C.A."/>
            <person name="Clavel T."/>
        </authorList>
    </citation>
    <scope>NUCLEOTIDE SEQUENCE [LARGE SCALE GENOMIC DNA]</scope>
    <source>
        <strain evidence="2 3">BSM-383-APC-4H</strain>
    </source>
</reference>
<dbReference type="Proteomes" id="UP000433359">
    <property type="component" value="Unassembled WGS sequence"/>
</dbReference>
<dbReference type="Pfam" id="PF03432">
    <property type="entry name" value="Relaxase"/>
    <property type="match status" value="1"/>
</dbReference>
<name>A0A6N7Y646_9FIRM</name>
<organism evidence="2 3">
    <name type="scientific">Anaerobutyricum soehngenii</name>
    <dbReference type="NCBI Taxonomy" id="105843"/>
    <lineage>
        <taxon>Bacteria</taxon>
        <taxon>Bacillati</taxon>
        <taxon>Bacillota</taxon>
        <taxon>Clostridia</taxon>
        <taxon>Lachnospirales</taxon>
        <taxon>Lachnospiraceae</taxon>
        <taxon>Anaerobutyricum</taxon>
    </lineage>
</organism>
<dbReference type="InterPro" id="IPR005094">
    <property type="entry name" value="Endonuclease_MobA/VirD2"/>
</dbReference>
<evidence type="ECO:0000259" key="1">
    <source>
        <dbReference type="Pfam" id="PF03432"/>
    </source>
</evidence>
<comment type="caution">
    <text evidence="2">The sequence shown here is derived from an EMBL/GenBank/DDBJ whole genome shotgun (WGS) entry which is preliminary data.</text>
</comment>